<evidence type="ECO:0000313" key="2">
    <source>
        <dbReference type="Proteomes" id="UP001301388"/>
    </source>
</evidence>
<dbReference type="Proteomes" id="UP001301388">
    <property type="component" value="Unassembled WGS sequence"/>
</dbReference>
<sequence length="119" mass="14284">MTITLSVRDFINRKKSKVKTDEVFFVSGLLWLDEKEAILYNWQDAQSIPIADDEAYGKMRSHFSGDYLGDALLQTWVRDRDDWLEIYHVYWVAYRDKEQVQWSDEISVRPVPPQYDYIR</sequence>
<evidence type="ECO:0000313" key="1">
    <source>
        <dbReference type="EMBL" id="MEA5476363.1"/>
    </source>
</evidence>
<dbReference type="RefSeq" id="WP_323259394.1">
    <property type="nucleotide sequence ID" value="NZ_JAYGIE010000004.1"/>
</dbReference>
<protein>
    <submittedName>
        <fullName evidence="1">Uncharacterized protein</fullName>
    </submittedName>
</protein>
<name>A0ABU5TDL5_9CYAN</name>
<gene>
    <name evidence="1" type="ORF">VB774_01910</name>
</gene>
<reference evidence="1 2" key="1">
    <citation type="submission" date="2023-12" db="EMBL/GenBank/DDBJ databases">
        <title>Baltic Sea Cyanobacteria.</title>
        <authorList>
            <person name="Delbaje E."/>
            <person name="Fewer D.P."/>
            <person name="Shishido T.K."/>
        </authorList>
    </citation>
    <scope>NUCLEOTIDE SEQUENCE [LARGE SCALE GENOMIC DNA]</scope>
    <source>
        <strain evidence="1 2">UHCC 0370</strain>
    </source>
</reference>
<organism evidence="1 2">
    <name type="scientific">Pseudanabaena galeata UHCC 0370</name>
    <dbReference type="NCBI Taxonomy" id="3110310"/>
    <lineage>
        <taxon>Bacteria</taxon>
        <taxon>Bacillati</taxon>
        <taxon>Cyanobacteriota</taxon>
        <taxon>Cyanophyceae</taxon>
        <taxon>Pseudanabaenales</taxon>
        <taxon>Pseudanabaenaceae</taxon>
        <taxon>Pseudanabaena</taxon>
    </lineage>
</organism>
<keyword evidence="2" id="KW-1185">Reference proteome</keyword>
<accession>A0ABU5TDL5</accession>
<proteinExistence type="predicted"/>
<dbReference type="EMBL" id="JAYGIE010000004">
    <property type="protein sequence ID" value="MEA5476363.1"/>
    <property type="molecule type" value="Genomic_DNA"/>
</dbReference>
<comment type="caution">
    <text evidence="1">The sequence shown here is derived from an EMBL/GenBank/DDBJ whole genome shotgun (WGS) entry which is preliminary data.</text>
</comment>